<dbReference type="Proteomes" id="UP000434276">
    <property type="component" value="Unassembled WGS sequence"/>
</dbReference>
<evidence type="ECO:0000256" key="3">
    <source>
        <dbReference type="SAM" id="SignalP"/>
    </source>
</evidence>
<feature type="transmembrane region" description="Helical" evidence="2">
    <location>
        <begin position="116"/>
        <end position="149"/>
    </location>
</feature>
<dbReference type="AlphaFoldDB" id="A0A5S9T564"/>
<sequence length="183" mass="19439">MASNLLLIVLLVLVSLSLASGYSFSTRDAVSKQDDESYIMTTSDQDSSMVVLEDVVKGRRLLTRVVRSGAVVNKSSSKSYPSKSKKKDSKKKEKDKKIGSLAGAKKKLKSFKIGALTVGLGALIGIIIAAVVGFIVIVVVICLLLVCCLRHKAKKAKSTEQGTTAEKPNGTSGNQTAKADDHV</sequence>
<protein>
    <recommendedName>
        <fullName evidence="6">Transmembrane protein</fullName>
    </recommendedName>
</protein>
<dbReference type="EMBL" id="CACSHJ010000087">
    <property type="protein sequence ID" value="CAA0176387.1"/>
    <property type="molecule type" value="Genomic_DNA"/>
</dbReference>
<name>A0A5S9T564_ARATH</name>
<dbReference type="OrthoDB" id="1113966at2759"/>
<evidence type="ECO:0008006" key="6">
    <source>
        <dbReference type="Google" id="ProtNLM"/>
    </source>
</evidence>
<feature type="region of interest" description="Disordered" evidence="1">
    <location>
        <begin position="73"/>
        <end position="98"/>
    </location>
</feature>
<keyword evidence="2" id="KW-0812">Transmembrane</keyword>
<evidence type="ECO:0000313" key="4">
    <source>
        <dbReference type="EMBL" id="CAA0176387.1"/>
    </source>
</evidence>
<keyword evidence="3" id="KW-0732">Signal</keyword>
<feature type="compositionally biased region" description="Polar residues" evidence="1">
    <location>
        <begin position="159"/>
        <end position="177"/>
    </location>
</feature>
<reference evidence="4 5" key="1">
    <citation type="submission" date="2019-12" db="EMBL/GenBank/DDBJ databases">
        <authorList>
            <person name="Jiao W.-B."/>
            <person name="Schneeberger K."/>
        </authorList>
    </citation>
    <scope>NUCLEOTIDE SEQUENCE [LARGE SCALE GENOMIC DNA]</scope>
    <source>
        <strain evidence="5">cv. C24</strain>
    </source>
</reference>
<feature type="chain" id="PRO_5024913771" description="Transmembrane protein" evidence="3">
    <location>
        <begin position="22"/>
        <end position="183"/>
    </location>
</feature>
<proteinExistence type="predicted"/>
<feature type="signal peptide" evidence="3">
    <location>
        <begin position="1"/>
        <end position="21"/>
    </location>
</feature>
<keyword evidence="2" id="KW-1133">Transmembrane helix</keyword>
<accession>A0A5S9T564</accession>
<feature type="region of interest" description="Disordered" evidence="1">
    <location>
        <begin position="157"/>
        <end position="183"/>
    </location>
</feature>
<keyword evidence="2" id="KW-0472">Membrane</keyword>
<evidence type="ECO:0000256" key="1">
    <source>
        <dbReference type="SAM" id="MobiDB-lite"/>
    </source>
</evidence>
<evidence type="ECO:0000313" key="5">
    <source>
        <dbReference type="Proteomes" id="UP000434276"/>
    </source>
</evidence>
<organism evidence="4 5">
    <name type="scientific">Arabidopsis thaliana</name>
    <name type="common">Mouse-ear cress</name>
    <dbReference type="NCBI Taxonomy" id="3702"/>
    <lineage>
        <taxon>Eukaryota</taxon>
        <taxon>Viridiplantae</taxon>
        <taxon>Streptophyta</taxon>
        <taxon>Embryophyta</taxon>
        <taxon>Tracheophyta</taxon>
        <taxon>Spermatophyta</taxon>
        <taxon>Magnoliopsida</taxon>
        <taxon>eudicotyledons</taxon>
        <taxon>Gunneridae</taxon>
        <taxon>Pentapetalae</taxon>
        <taxon>rosids</taxon>
        <taxon>malvids</taxon>
        <taxon>Brassicales</taxon>
        <taxon>Brassicaceae</taxon>
        <taxon>Camelineae</taxon>
        <taxon>Arabidopsis</taxon>
    </lineage>
</organism>
<gene>
    <name evidence="4" type="ORF">C24_LOCUS749</name>
</gene>
<dbReference type="ExpressionAtlas" id="A0A5S9T564">
    <property type="expression patterns" value="baseline and differential"/>
</dbReference>
<evidence type="ECO:0000256" key="2">
    <source>
        <dbReference type="SAM" id="Phobius"/>
    </source>
</evidence>